<sequence>MPETTRPAPATGDGASSAHDQDLPIHLLFDRQCAAGPQRVAVRDPHRELTYAQLSTRADRLAAVLRHACPVPGRRIGLHLERGTEVVVAMLAVLRAGHTYVPLDPGYPAERLLFTARDTDLSLVVSDQPVPEALRGIQVVRVDAGAWADGPTPADHASVDDPGLPAYIIHTSGSTGVPKGVVVPHRNVVALVRACRRRFALDRDDVWTLFHSYAFDFSVWEIWGALLTGGTLVVVPKDVASSPLETLDLLARERVTVFNVVPSVFRYLARLAALRPDTAFTLRYVVFGGESVDVRDMRAWRSAYGRSTRFVNTYGITETTVFVTTRPFTDEELDRPADAPGEAGFALDLGTPLDGWRMRVVGDDGADIRPGETGEILVSGAGVATGYHDRPQATAERFPLLPASDGRERRHYRSGDLARMLSDGTLCYAGRADDQVKINGFRIELGEVEAQLRGTPGVRDLVVVRTFSQLDEPVLTAFYTVAHDAHTSLAPEGTEGAREGQPVENTGGSPHDLAAHARRVLPAHLVPSRFVPLTALPVNQSGKTDRRALSQWSPQGR</sequence>
<evidence type="ECO:0000313" key="3">
    <source>
        <dbReference type="EMBL" id="MBB4888435.1"/>
    </source>
</evidence>
<dbReference type="GO" id="GO:0031177">
    <property type="term" value="F:phosphopantetheine binding"/>
    <property type="evidence" value="ECO:0007669"/>
    <property type="project" value="TreeGrafter"/>
</dbReference>
<evidence type="ECO:0000313" key="4">
    <source>
        <dbReference type="Proteomes" id="UP000556436"/>
    </source>
</evidence>
<dbReference type="GO" id="GO:0043041">
    <property type="term" value="P:amino acid activation for nonribosomal peptide biosynthetic process"/>
    <property type="evidence" value="ECO:0007669"/>
    <property type="project" value="TreeGrafter"/>
</dbReference>
<comment type="caution">
    <text evidence="3">The sequence shown here is derived from an EMBL/GenBank/DDBJ whole genome shotgun (WGS) entry which is preliminary data.</text>
</comment>
<reference evidence="3 4" key="1">
    <citation type="submission" date="2020-08" db="EMBL/GenBank/DDBJ databases">
        <title>Genomic Encyclopedia of Type Strains, Phase III (KMG-III): the genomes of soil and plant-associated and newly described type strains.</title>
        <authorList>
            <person name="Whitman W."/>
        </authorList>
    </citation>
    <scope>NUCLEOTIDE SEQUENCE [LARGE SCALE GENOMIC DNA]</scope>
    <source>
        <strain evidence="3 4">CECT 3265</strain>
    </source>
</reference>
<gene>
    <name evidence="3" type="ORF">FHS38_004504</name>
</gene>
<dbReference type="InterPro" id="IPR000873">
    <property type="entry name" value="AMP-dep_synth/lig_dom"/>
</dbReference>
<dbReference type="PROSITE" id="PS00455">
    <property type="entry name" value="AMP_BINDING"/>
    <property type="match status" value="1"/>
</dbReference>
<dbReference type="SUPFAM" id="SSF56801">
    <property type="entry name" value="Acetyl-CoA synthetase-like"/>
    <property type="match status" value="1"/>
</dbReference>
<dbReference type="Pfam" id="PF00501">
    <property type="entry name" value="AMP-binding"/>
    <property type="match status" value="1"/>
</dbReference>
<dbReference type="PANTHER" id="PTHR45527">
    <property type="entry name" value="NONRIBOSOMAL PEPTIDE SYNTHETASE"/>
    <property type="match status" value="1"/>
</dbReference>
<dbReference type="InterPro" id="IPR042099">
    <property type="entry name" value="ANL_N_sf"/>
</dbReference>
<dbReference type="RefSeq" id="WP_184736046.1">
    <property type="nucleotide sequence ID" value="NZ_BMRW01000007.1"/>
</dbReference>
<dbReference type="InterPro" id="IPR045851">
    <property type="entry name" value="AMP-bd_C_sf"/>
</dbReference>
<organism evidence="3 4">
    <name type="scientific">Streptomyces netropsis</name>
    <name type="common">Streptoverticillium netropsis</name>
    <dbReference type="NCBI Taxonomy" id="55404"/>
    <lineage>
        <taxon>Bacteria</taxon>
        <taxon>Bacillati</taxon>
        <taxon>Actinomycetota</taxon>
        <taxon>Actinomycetes</taxon>
        <taxon>Kitasatosporales</taxon>
        <taxon>Streptomycetaceae</taxon>
        <taxon>Streptomyces</taxon>
    </lineage>
</organism>
<dbReference type="InterPro" id="IPR010071">
    <property type="entry name" value="AA_adenyl_dom"/>
</dbReference>
<accession>A0A7W7LDX1</accession>
<dbReference type="AlphaFoldDB" id="A0A7W7LDX1"/>
<dbReference type="Proteomes" id="UP000556436">
    <property type="component" value="Unassembled WGS sequence"/>
</dbReference>
<keyword evidence="4" id="KW-1185">Reference proteome</keyword>
<dbReference type="NCBIfam" id="TIGR01733">
    <property type="entry name" value="AA-adenyl-dom"/>
    <property type="match status" value="1"/>
</dbReference>
<feature type="domain" description="AMP-dependent synthetase/ligase" evidence="2">
    <location>
        <begin position="29"/>
        <end position="388"/>
    </location>
</feature>
<dbReference type="FunFam" id="3.40.50.980:FF:000002">
    <property type="entry name" value="Enterobactin synthetase component F"/>
    <property type="match status" value="1"/>
</dbReference>
<dbReference type="GO" id="GO:0005737">
    <property type="term" value="C:cytoplasm"/>
    <property type="evidence" value="ECO:0007669"/>
    <property type="project" value="TreeGrafter"/>
</dbReference>
<dbReference type="GO" id="GO:0044550">
    <property type="term" value="P:secondary metabolite biosynthetic process"/>
    <property type="evidence" value="ECO:0007669"/>
    <property type="project" value="TreeGrafter"/>
</dbReference>
<proteinExistence type="predicted"/>
<evidence type="ECO:0000256" key="1">
    <source>
        <dbReference type="SAM" id="MobiDB-lite"/>
    </source>
</evidence>
<name>A0A7W7LDX1_STRNE</name>
<dbReference type="InterPro" id="IPR020845">
    <property type="entry name" value="AMP-binding_CS"/>
</dbReference>
<evidence type="ECO:0000259" key="2">
    <source>
        <dbReference type="Pfam" id="PF00501"/>
    </source>
</evidence>
<dbReference type="Gene3D" id="3.40.50.12780">
    <property type="entry name" value="N-terminal domain of ligase-like"/>
    <property type="match status" value="1"/>
</dbReference>
<dbReference type="EMBL" id="JACHJG010000009">
    <property type="protein sequence ID" value="MBB4888435.1"/>
    <property type="molecule type" value="Genomic_DNA"/>
</dbReference>
<dbReference type="FunFam" id="3.40.50.12780:FF:000012">
    <property type="entry name" value="Non-ribosomal peptide synthetase"/>
    <property type="match status" value="1"/>
</dbReference>
<dbReference type="PANTHER" id="PTHR45527:SF1">
    <property type="entry name" value="FATTY ACID SYNTHASE"/>
    <property type="match status" value="1"/>
</dbReference>
<protein>
    <submittedName>
        <fullName evidence="3">Amino acid adenylation domain-containing protein</fullName>
    </submittedName>
</protein>
<dbReference type="Gene3D" id="3.30.300.30">
    <property type="match status" value="1"/>
</dbReference>
<feature type="region of interest" description="Disordered" evidence="1">
    <location>
        <begin position="490"/>
        <end position="510"/>
    </location>
</feature>